<dbReference type="InterPro" id="IPR011033">
    <property type="entry name" value="PRC_barrel-like_sf"/>
</dbReference>
<comment type="similarity">
    <text evidence="5">Belongs to the RimM family.</text>
</comment>
<keyword evidence="2 5" id="KW-0690">Ribosome biogenesis</keyword>
<dbReference type="PANTHER" id="PTHR33692">
    <property type="entry name" value="RIBOSOME MATURATION FACTOR RIMM"/>
    <property type="match status" value="1"/>
</dbReference>
<dbReference type="EMBL" id="JAAONZ010000002">
    <property type="protein sequence ID" value="NHO64524.1"/>
    <property type="molecule type" value="Genomic_DNA"/>
</dbReference>
<dbReference type="Gene3D" id="2.30.30.240">
    <property type="entry name" value="PRC-barrel domain"/>
    <property type="match status" value="1"/>
</dbReference>
<dbReference type="RefSeq" id="WP_167181646.1">
    <property type="nucleotide sequence ID" value="NZ_JAAONZ010000002.1"/>
</dbReference>
<dbReference type="GO" id="GO:0005737">
    <property type="term" value="C:cytoplasm"/>
    <property type="evidence" value="ECO:0007669"/>
    <property type="project" value="UniProtKB-SubCell"/>
</dbReference>
<evidence type="ECO:0000256" key="4">
    <source>
        <dbReference type="ARBA" id="ARBA00023186"/>
    </source>
</evidence>
<dbReference type="InterPro" id="IPR011961">
    <property type="entry name" value="RimM"/>
</dbReference>
<dbReference type="HAMAP" id="MF_00014">
    <property type="entry name" value="Ribosome_mat_RimM"/>
    <property type="match status" value="1"/>
</dbReference>
<reference evidence="8" key="1">
    <citation type="submission" date="2020-03" db="EMBL/GenBank/DDBJ databases">
        <authorList>
            <person name="Guo F."/>
        </authorList>
    </citation>
    <scope>NUCLEOTIDE SEQUENCE</scope>
    <source>
        <strain evidence="8">JCM 30134</strain>
    </source>
</reference>
<comment type="subcellular location">
    <subcellularLocation>
        <location evidence="5">Cytoplasm</location>
    </subcellularLocation>
</comment>
<keyword evidence="4 5" id="KW-0143">Chaperone</keyword>
<dbReference type="InterPro" id="IPR002676">
    <property type="entry name" value="RimM_N"/>
</dbReference>
<evidence type="ECO:0000259" key="6">
    <source>
        <dbReference type="Pfam" id="PF01782"/>
    </source>
</evidence>
<comment type="domain">
    <text evidence="5">The PRC barrel domain binds ribosomal protein uS19.</text>
</comment>
<comment type="caution">
    <text evidence="8">The sequence shown here is derived from an EMBL/GenBank/DDBJ whole genome shotgun (WGS) entry which is preliminary data.</text>
</comment>
<proteinExistence type="inferred from homology"/>
<dbReference type="GO" id="GO:0042274">
    <property type="term" value="P:ribosomal small subunit biogenesis"/>
    <property type="evidence" value="ECO:0007669"/>
    <property type="project" value="UniProtKB-UniRule"/>
</dbReference>
<dbReference type="GO" id="GO:0043022">
    <property type="term" value="F:ribosome binding"/>
    <property type="evidence" value="ECO:0007669"/>
    <property type="project" value="InterPro"/>
</dbReference>
<keyword evidence="1 5" id="KW-0963">Cytoplasm</keyword>
<dbReference type="Proteomes" id="UP000787472">
    <property type="component" value="Unassembled WGS sequence"/>
</dbReference>
<dbReference type="Gene3D" id="2.40.30.60">
    <property type="entry name" value="RimM"/>
    <property type="match status" value="1"/>
</dbReference>
<sequence length="186" mass="20887">MTDQKTGNTKQGSNLVDVGRITTVFGVKGWVKIHSETEPMENIFSYSPWWLKTRHGVKPVEVEEYRPHGKGLVALIKGVDDRDKAQELCQVTISVERGQMAELEAGEYYWYQLEGLAVITEFEGQVSRLGVVSRLLETGANDVLVVKGDADSLDDKERLIPYIPGQFVTSIDLEAGEIRVDWDPDF</sequence>
<evidence type="ECO:0000313" key="9">
    <source>
        <dbReference type="Proteomes" id="UP000787472"/>
    </source>
</evidence>
<comment type="subunit">
    <text evidence="5">Binds ribosomal protein uS19.</text>
</comment>
<comment type="function">
    <text evidence="5">An accessory protein needed during the final step in the assembly of 30S ribosomal subunit, possibly for assembly of the head region. Essential for efficient processing of 16S rRNA. May be needed both before and after RbfA during the maturation of 16S rRNA. It has affinity for free ribosomal 30S subunits but not for 70S ribosomes.</text>
</comment>
<dbReference type="GO" id="GO:0005840">
    <property type="term" value="C:ribosome"/>
    <property type="evidence" value="ECO:0007669"/>
    <property type="project" value="InterPro"/>
</dbReference>
<dbReference type="InterPro" id="IPR036976">
    <property type="entry name" value="RimM_N_sf"/>
</dbReference>
<evidence type="ECO:0000256" key="3">
    <source>
        <dbReference type="ARBA" id="ARBA00022552"/>
    </source>
</evidence>
<gene>
    <name evidence="5 8" type="primary">rimM</name>
    <name evidence="8" type="ORF">G8770_03055</name>
</gene>
<evidence type="ECO:0000256" key="1">
    <source>
        <dbReference type="ARBA" id="ARBA00022490"/>
    </source>
</evidence>
<evidence type="ECO:0000256" key="2">
    <source>
        <dbReference type="ARBA" id="ARBA00022517"/>
    </source>
</evidence>
<keyword evidence="9" id="KW-1185">Reference proteome</keyword>
<feature type="domain" description="RimM N-terminal" evidence="6">
    <location>
        <begin position="18"/>
        <end position="97"/>
    </location>
</feature>
<name>A0A9E5MJ55_9GAMM</name>
<organism evidence="8 9">
    <name type="scientific">Pseudomaricurvus hydrocarbonicus</name>
    <dbReference type="NCBI Taxonomy" id="1470433"/>
    <lineage>
        <taxon>Bacteria</taxon>
        <taxon>Pseudomonadati</taxon>
        <taxon>Pseudomonadota</taxon>
        <taxon>Gammaproteobacteria</taxon>
        <taxon>Cellvibrionales</taxon>
        <taxon>Cellvibrionaceae</taxon>
        <taxon>Pseudomaricurvus</taxon>
    </lineage>
</organism>
<dbReference type="SUPFAM" id="SSF50346">
    <property type="entry name" value="PRC-barrel domain"/>
    <property type="match status" value="1"/>
</dbReference>
<dbReference type="Pfam" id="PF01782">
    <property type="entry name" value="RimM"/>
    <property type="match status" value="1"/>
</dbReference>
<keyword evidence="3 5" id="KW-0698">rRNA processing</keyword>
<evidence type="ECO:0000256" key="5">
    <source>
        <dbReference type="HAMAP-Rule" id="MF_00014"/>
    </source>
</evidence>
<dbReference type="InterPro" id="IPR056792">
    <property type="entry name" value="PRC_RimM"/>
</dbReference>
<dbReference type="InterPro" id="IPR009000">
    <property type="entry name" value="Transl_B-barrel_sf"/>
</dbReference>
<dbReference type="PANTHER" id="PTHR33692:SF1">
    <property type="entry name" value="RIBOSOME MATURATION FACTOR RIMM"/>
    <property type="match status" value="1"/>
</dbReference>
<dbReference type="NCBIfam" id="TIGR02273">
    <property type="entry name" value="16S_RimM"/>
    <property type="match status" value="1"/>
</dbReference>
<dbReference type="Pfam" id="PF24986">
    <property type="entry name" value="PRC_RimM"/>
    <property type="match status" value="1"/>
</dbReference>
<accession>A0A9E5MJ55</accession>
<feature type="domain" description="Ribosome maturation factor RimM PRC barrel" evidence="7">
    <location>
        <begin position="110"/>
        <end position="184"/>
    </location>
</feature>
<protein>
    <recommendedName>
        <fullName evidence="5">Ribosome maturation factor RimM</fullName>
    </recommendedName>
</protein>
<dbReference type="AlphaFoldDB" id="A0A9E5MJ55"/>
<dbReference type="SUPFAM" id="SSF50447">
    <property type="entry name" value="Translation proteins"/>
    <property type="match status" value="1"/>
</dbReference>
<dbReference type="GO" id="GO:0006364">
    <property type="term" value="P:rRNA processing"/>
    <property type="evidence" value="ECO:0007669"/>
    <property type="project" value="UniProtKB-UniRule"/>
</dbReference>
<evidence type="ECO:0000259" key="7">
    <source>
        <dbReference type="Pfam" id="PF24986"/>
    </source>
</evidence>
<evidence type="ECO:0000313" key="8">
    <source>
        <dbReference type="EMBL" id="NHO64524.1"/>
    </source>
</evidence>